<gene>
    <name evidence="1" type="ORF">KL859_14990</name>
</gene>
<protein>
    <submittedName>
        <fullName evidence="1">Uncharacterized protein</fullName>
    </submittedName>
</protein>
<proteinExistence type="predicted"/>
<sequence>MRGRLVIAGALRYAADFLDAVQEAVAERRAGFSEREAGDFLDASGITDGGVSDEFMDVEDLDLPRSSEPQSPLPPVELPECREYLPGTDLPIAPAHPIFCELPAGHPGEHVSYKHPDRAIVRWPRAEVSHEDLAAHITASRRASEDDGWGGTASDTQIASDLLADFHISRKK</sequence>
<accession>A0ABS6HR54</accession>
<dbReference type="RefSeq" id="WP_214395014.1">
    <property type="nucleotide sequence ID" value="NZ_JAHBOL010000014.1"/>
</dbReference>
<keyword evidence="2" id="KW-1185">Reference proteome</keyword>
<dbReference type="EMBL" id="JAHBOM010000010">
    <property type="protein sequence ID" value="MBU8824169.1"/>
    <property type="molecule type" value="Genomic_DNA"/>
</dbReference>
<name>A0ABS6HR54_MYCGD</name>
<dbReference type="Proteomes" id="UP000696413">
    <property type="component" value="Unassembled WGS sequence"/>
</dbReference>
<reference evidence="1 2" key="1">
    <citation type="submission" date="2021-05" db="EMBL/GenBank/DDBJ databases">
        <title>Draft Genome Sequences of Clinical Respiratory Isolates of Mycobacterium goodii Recovered in Ireland.</title>
        <authorList>
            <person name="Flanagan P.R."/>
            <person name="Mok S."/>
            <person name="Roycroft E."/>
            <person name="Rogers T.R."/>
            <person name="Fitzgibbon M."/>
        </authorList>
    </citation>
    <scope>NUCLEOTIDE SEQUENCE [LARGE SCALE GENOMIC DNA]</scope>
    <source>
        <strain evidence="1 2">14IE55</strain>
    </source>
</reference>
<comment type="caution">
    <text evidence="1">The sequence shown here is derived from an EMBL/GenBank/DDBJ whole genome shotgun (WGS) entry which is preliminary data.</text>
</comment>
<organism evidence="1 2">
    <name type="scientific">Mycolicibacterium goodii</name>
    <name type="common">Mycobacterium goodii</name>
    <dbReference type="NCBI Taxonomy" id="134601"/>
    <lineage>
        <taxon>Bacteria</taxon>
        <taxon>Bacillati</taxon>
        <taxon>Actinomycetota</taxon>
        <taxon>Actinomycetes</taxon>
        <taxon>Mycobacteriales</taxon>
        <taxon>Mycobacteriaceae</taxon>
        <taxon>Mycolicibacterium</taxon>
    </lineage>
</organism>
<evidence type="ECO:0000313" key="2">
    <source>
        <dbReference type="Proteomes" id="UP000696413"/>
    </source>
</evidence>
<evidence type="ECO:0000313" key="1">
    <source>
        <dbReference type="EMBL" id="MBU8824169.1"/>
    </source>
</evidence>